<dbReference type="HOGENOM" id="CLU_036316_4_1_1"/>
<reference evidence="1 2" key="1">
    <citation type="journal article" date="2008" name="Nature">
        <title>The genome of Laccaria bicolor provides insights into mycorrhizal symbiosis.</title>
        <authorList>
            <person name="Martin F."/>
            <person name="Aerts A."/>
            <person name="Ahren D."/>
            <person name="Brun A."/>
            <person name="Danchin E.G.J."/>
            <person name="Duchaussoy F."/>
            <person name="Gibon J."/>
            <person name="Kohler A."/>
            <person name="Lindquist E."/>
            <person name="Pereda V."/>
            <person name="Salamov A."/>
            <person name="Shapiro H.J."/>
            <person name="Wuyts J."/>
            <person name="Blaudez D."/>
            <person name="Buee M."/>
            <person name="Brokstein P."/>
            <person name="Canbaeck B."/>
            <person name="Cohen D."/>
            <person name="Courty P.E."/>
            <person name="Coutinho P.M."/>
            <person name="Delaruelle C."/>
            <person name="Detter J.C."/>
            <person name="Deveau A."/>
            <person name="DiFazio S."/>
            <person name="Duplessis S."/>
            <person name="Fraissinet-Tachet L."/>
            <person name="Lucic E."/>
            <person name="Frey-Klett P."/>
            <person name="Fourrey C."/>
            <person name="Feussner I."/>
            <person name="Gay G."/>
            <person name="Grimwood J."/>
            <person name="Hoegger P.J."/>
            <person name="Jain P."/>
            <person name="Kilaru S."/>
            <person name="Labbe J."/>
            <person name="Lin Y.C."/>
            <person name="Legue V."/>
            <person name="Le Tacon F."/>
            <person name="Marmeisse R."/>
            <person name="Melayah D."/>
            <person name="Montanini B."/>
            <person name="Muratet M."/>
            <person name="Nehls U."/>
            <person name="Niculita-Hirzel H."/>
            <person name="Oudot-Le Secq M.P."/>
            <person name="Peter M."/>
            <person name="Quesneville H."/>
            <person name="Rajashekar B."/>
            <person name="Reich M."/>
            <person name="Rouhier N."/>
            <person name="Schmutz J."/>
            <person name="Yin T."/>
            <person name="Chalot M."/>
            <person name="Henrissat B."/>
            <person name="Kuees U."/>
            <person name="Lucas S."/>
            <person name="Van de Peer Y."/>
            <person name="Podila G.K."/>
            <person name="Polle A."/>
            <person name="Pukkila P.J."/>
            <person name="Richardson P.M."/>
            <person name="Rouze P."/>
            <person name="Sanders I.R."/>
            <person name="Stajich J.E."/>
            <person name="Tunlid A."/>
            <person name="Tuskan G."/>
            <person name="Grigoriev I.V."/>
        </authorList>
    </citation>
    <scope>NUCLEOTIDE SEQUENCE [LARGE SCALE GENOMIC DNA]</scope>
    <source>
        <strain evidence="2">S238N-H82 / ATCC MYA-4686</strain>
    </source>
</reference>
<dbReference type="OrthoDB" id="2787007at2759"/>
<dbReference type="AlphaFoldDB" id="B0DLK9"/>
<proteinExistence type="predicted"/>
<dbReference type="Gene3D" id="3.80.10.10">
    <property type="entry name" value="Ribonuclease Inhibitor"/>
    <property type="match status" value="1"/>
</dbReference>
<dbReference type="GeneID" id="6080342"/>
<dbReference type="SUPFAM" id="SSF52047">
    <property type="entry name" value="RNI-like"/>
    <property type="match status" value="1"/>
</dbReference>
<name>B0DLK9_LACBS</name>
<sequence>MFSAAVGLYQNQLERIPNNIKPERIIFVSMQFQFYVPIEIVEVIIDYLHNDKEALKACSLVSRRWVFSARYHLVYPIKLHHKNISDFLDLLQSPCSKIAPSIRDLSFLSIVEERDWIPSALSTIEKHLTHVTSLTLHGVRWSRLDSTTTASFFRGFQSVTHLTIKAGAFSSFPQCVEFLCSFPFLTTLTAGKCQWDSNTAAPPSARFTLSRRLTTLAIDTPPNTLTQWLTNQPCARTLRKVSIEFIDTDHATSVRIFLRKIKARDVQAFRVGFMEISGHRNTTHREFDLGEFTKLHEVTVVVGILEECAFGDWSPHDLNWVAPFLSKVSSESLVAVKLRFLVSETHSLDLKLNWKELDRIFNLPSFSKLRKLTFSVAVPYVAGMKDEEGWVCNHFEYLVNTRLPRCSKRGIVRTEHGLEQSIWS</sequence>
<organism evidence="2">
    <name type="scientific">Laccaria bicolor (strain S238N-H82 / ATCC MYA-4686)</name>
    <name type="common">Bicoloured deceiver</name>
    <name type="synonym">Laccaria laccata var. bicolor</name>
    <dbReference type="NCBI Taxonomy" id="486041"/>
    <lineage>
        <taxon>Eukaryota</taxon>
        <taxon>Fungi</taxon>
        <taxon>Dikarya</taxon>
        <taxon>Basidiomycota</taxon>
        <taxon>Agaricomycotina</taxon>
        <taxon>Agaricomycetes</taxon>
        <taxon>Agaricomycetidae</taxon>
        <taxon>Agaricales</taxon>
        <taxon>Agaricineae</taxon>
        <taxon>Hydnangiaceae</taxon>
        <taxon>Laccaria</taxon>
    </lineage>
</organism>
<accession>B0DLK9</accession>
<dbReference type="RefSeq" id="XP_001884758.1">
    <property type="nucleotide sequence ID" value="XM_001884723.1"/>
</dbReference>
<protein>
    <submittedName>
        <fullName evidence="1">Predicted protein</fullName>
    </submittedName>
</protein>
<dbReference type="InParanoid" id="B0DLK9"/>
<gene>
    <name evidence="1" type="ORF">LACBIDRAFT_304418</name>
</gene>
<dbReference type="EMBL" id="DS547117">
    <property type="protein sequence ID" value="EDR04586.1"/>
    <property type="molecule type" value="Genomic_DNA"/>
</dbReference>
<keyword evidence="2" id="KW-1185">Reference proteome</keyword>
<dbReference type="KEGG" id="lbc:LACBIDRAFT_304418"/>
<evidence type="ECO:0000313" key="1">
    <source>
        <dbReference type="EMBL" id="EDR04586.1"/>
    </source>
</evidence>
<dbReference type="Proteomes" id="UP000001194">
    <property type="component" value="Unassembled WGS sequence"/>
</dbReference>
<evidence type="ECO:0000313" key="2">
    <source>
        <dbReference type="Proteomes" id="UP000001194"/>
    </source>
</evidence>
<dbReference type="InterPro" id="IPR032675">
    <property type="entry name" value="LRR_dom_sf"/>
</dbReference>